<name>A0A7D6ZKW1_9NOCA</name>
<dbReference type="Proteomes" id="UP000515512">
    <property type="component" value="Chromosome"/>
</dbReference>
<feature type="transmembrane region" description="Helical" evidence="2">
    <location>
        <begin position="133"/>
        <end position="152"/>
    </location>
</feature>
<evidence type="ECO:0000313" key="5">
    <source>
        <dbReference type="Proteomes" id="UP000515512"/>
    </source>
</evidence>
<keyword evidence="2" id="KW-0472">Membrane</keyword>
<feature type="domain" description="EamA" evidence="3">
    <location>
        <begin position="134"/>
        <end position="264"/>
    </location>
</feature>
<organism evidence="4 5">
    <name type="scientific">Nocardia huaxiensis</name>
    <dbReference type="NCBI Taxonomy" id="2755382"/>
    <lineage>
        <taxon>Bacteria</taxon>
        <taxon>Bacillati</taxon>
        <taxon>Actinomycetota</taxon>
        <taxon>Actinomycetes</taxon>
        <taxon>Mycobacteriales</taxon>
        <taxon>Nocardiaceae</taxon>
        <taxon>Nocardia</taxon>
    </lineage>
</organism>
<feature type="transmembrane region" description="Helical" evidence="2">
    <location>
        <begin position="61"/>
        <end position="80"/>
    </location>
</feature>
<accession>A0A7D6ZKW1</accession>
<evidence type="ECO:0000313" key="4">
    <source>
        <dbReference type="EMBL" id="QLY29963.1"/>
    </source>
</evidence>
<comment type="similarity">
    <text evidence="1">Belongs to the EamA transporter family.</text>
</comment>
<evidence type="ECO:0000256" key="2">
    <source>
        <dbReference type="SAM" id="Phobius"/>
    </source>
</evidence>
<keyword evidence="2" id="KW-1133">Transmembrane helix</keyword>
<gene>
    <name evidence="4" type="ORF">H0264_32945</name>
</gene>
<dbReference type="EMBL" id="CP059399">
    <property type="protein sequence ID" value="QLY29963.1"/>
    <property type="molecule type" value="Genomic_DNA"/>
</dbReference>
<sequence length="273" mass="27510">MPPTALVLGGIVSVQLGAAFAKQLFGATGPAGAVSLRLGFAGIILLIIWRSALRIDRRAIPVVLAYGAVLGSMNLCFYEAIDRIPLGMAVTIEFLGPLAVALAGSRKWIDPVWALLAGGGVLLLTQADGPVSMAGVLLALAAGGFWAGYILLTARLGERTSGGGGLALAMAFGGLLMAPAGIFEAGTALLDPAVLAVGFAVALLSSVVPYSLELEALRRIPPRVFGILMSLEPAVAAMAGLLVLGQVLGVGQWAGVVCVVAASAGATRTGTPD</sequence>
<dbReference type="InterPro" id="IPR000620">
    <property type="entry name" value="EamA_dom"/>
</dbReference>
<keyword evidence="5" id="KW-1185">Reference proteome</keyword>
<evidence type="ECO:0000259" key="3">
    <source>
        <dbReference type="Pfam" id="PF00892"/>
    </source>
</evidence>
<protein>
    <submittedName>
        <fullName evidence="4">EamA family transporter</fullName>
    </submittedName>
</protein>
<dbReference type="GO" id="GO:0016020">
    <property type="term" value="C:membrane"/>
    <property type="evidence" value="ECO:0007669"/>
    <property type="project" value="InterPro"/>
</dbReference>
<dbReference type="KEGG" id="nhu:H0264_32945"/>
<dbReference type="AlphaFoldDB" id="A0A7D6ZKW1"/>
<keyword evidence="2" id="KW-0812">Transmembrane</keyword>
<feature type="transmembrane region" description="Helical" evidence="2">
    <location>
        <begin position="224"/>
        <end position="244"/>
    </location>
</feature>
<reference evidence="4 5" key="1">
    <citation type="submission" date="2020-07" db="EMBL/GenBank/DDBJ databases">
        <authorList>
            <person name="Zhuang K."/>
            <person name="Ran Y."/>
        </authorList>
    </citation>
    <scope>NUCLEOTIDE SEQUENCE [LARGE SCALE GENOMIC DNA]</scope>
    <source>
        <strain evidence="4 5">WCH-YHL-001</strain>
    </source>
</reference>
<dbReference type="Pfam" id="PF00892">
    <property type="entry name" value="EamA"/>
    <property type="match status" value="1"/>
</dbReference>
<feature type="transmembrane region" description="Helical" evidence="2">
    <location>
        <begin position="31"/>
        <end position="49"/>
    </location>
</feature>
<dbReference type="InterPro" id="IPR037185">
    <property type="entry name" value="EmrE-like"/>
</dbReference>
<proteinExistence type="inferred from homology"/>
<feature type="transmembrane region" description="Helical" evidence="2">
    <location>
        <begin position="189"/>
        <end position="212"/>
    </location>
</feature>
<evidence type="ECO:0000256" key="1">
    <source>
        <dbReference type="ARBA" id="ARBA00007362"/>
    </source>
</evidence>
<feature type="transmembrane region" description="Helical" evidence="2">
    <location>
        <begin position="164"/>
        <end position="183"/>
    </location>
</feature>
<dbReference type="SUPFAM" id="SSF103481">
    <property type="entry name" value="Multidrug resistance efflux transporter EmrE"/>
    <property type="match status" value="1"/>
</dbReference>
<dbReference type="RefSeq" id="WP_181581163.1">
    <property type="nucleotide sequence ID" value="NZ_CP059399.1"/>
</dbReference>